<feature type="repeat" description="RCC1" evidence="2">
    <location>
        <begin position="274"/>
        <end position="329"/>
    </location>
</feature>
<feature type="repeat" description="RCC1" evidence="2">
    <location>
        <begin position="330"/>
        <end position="388"/>
    </location>
</feature>
<dbReference type="EMBL" id="KB446535">
    <property type="protein sequence ID" value="EME49090.1"/>
    <property type="molecule type" value="Genomic_DNA"/>
</dbReference>
<dbReference type="PANTHER" id="PTHR22870:SF466">
    <property type="entry name" value="ANKYRIN REPEAT-CONTAINING PROTEIN"/>
    <property type="match status" value="1"/>
</dbReference>
<dbReference type="Pfam" id="PF13540">
    <property type="entry name" value="RCC1_2"/>
    <property type="match status" value="1"/>
</dbReference>
<reference evidence="4" key="1">
    <citation type="journal article" date="2012" name="PLoS Genet.">
        <title>The genomes of the fungal plant pathogens Cladosporium fulvum and Dothistroma septosporum reveal adaptation to different hosts and lifestyles but also signatures of common ancestry.</title>
        <authorList>
            <person name="de Wit P.J.G.M."/>
            <person name="van der Burgt A."/>
            <person name="Oekmen B."/>
            <person name="Stergiopoulos I."/>
            <person name="Abd-Elsalam K.A."/>
            <person name="Aerts A.L."/>
            <person name="Bahkali A.H."/>
            <person name="Beenen H.G."/>
            <person name="Chettri P."/>
            <person name="Cox M.P."/>
            <person name="Datema E."/>
            <person name="de Vries R.P."/>
            <person name="Dhillon B."/>
            <person name="Ganley A.R."/>
            <person name="Griffiths S.A."/>
            <person name="Guo Y."/>
            <person name="Hamelin R.C."/>
            <person name="Henrissat B."/>
            <person name="Kabir M.S."/>
            <person name="Jashni M.K."/>
            <person name="Kema G."/>
            <person name="Klaubauf S."/>
            <person name="Lapidus A."/>
            <person name="Levasseur A."/>
            <person name="Lindquist E."/>
            <person name="Mehrabi R."/>
            <person name="Ohm R.A."/>
            <person name="Owen T.J."/>
            <person name="Salamov A."/>
            <person name="Schwelm A."/>
            <person name="Schijlen E."/>
            <person name="Sun H."/>
            <person name="van den Burg H.A."/>
            <person name="van Ham R.C.H.J."/>
            <person name="Zhang S."/>
            <person name="Goodwin S.B."/>
            <person name="Grigoriev I.V."/>
            <person name="Collemare J."/>
            <person name="Bradshaw R.E."/>
        </authorList>
    </citation>
    <scope>NUCLEOTIDE SEQUENCE [LARGE SCALE GENOMIC DNA]</scope>
    <source>
        <strain evidence="4">NZE10 / CBS 128990</strain>
    </source>
</reference>
<organism evidence="3 4">
    <name type="scientific">Dothistroma septosporum (strain NZE10 / CBS 128990)</name>
    <name type="common">Red band needle blight fungus</name>
    <name type="synonym">Mycosphaerella pini</name>
    <dbReference type="NCBI Taxonomy" id="675120"/>
    <lineage>
        <taxon>Eukaryota</taxon>
        <taxon>Fungi</taxon>
        <taxon>Dikarya</taxon>
        <taxon>Ascomycota</taxon>
        <taxon>Pezizomycotina</taxon>
        <taxon>Dothideomycetes</taxon>
        <taxon>Dothideomycetidae</taxon>
        <taxon>Mycosphaerellales</taxon>
        <taxon>Mycosphaerellaceae</taxon>
        <taxon>Dothistroma</taxon>
    </lineage>
</organism>
<accession>N1Q347</accession>
<dbReference type="AlphaFoldDB" id="N1Q347"/>
<dbReference type="HOGENOM" id="CLU_046009_0_0_1"/>
<dbReference type="Pfam" id="PF00415">
    <property type="entry name" value="RCC1"/>
    <property type="match status" value="1"/>
</dbReference>
<keyword evidence="4" id="KW-1185">Reference proteome</keyword>
<dbReference type="InterPro" id="IPR000408">
    <property type="entry name" value="Reg_chr_condens"/>
</dbReference>
<dbReference type="OMA" id="HHMLPGR"/>
<dbReference type="PROSITE" id="PS50012">
    <property type="entry name" value="RCC1_3"/>
    <property type="match status" value="2"/>
</dbReference>
<evidence type="ECO:0000313" key="3">
    <source>
        <dbReference type="EMBL" id="EME49090.1"/>
    </source>
</evidence>
<name>N1Q347_DOTSN</name>
<dbReference type="InterPro" id="IPR051210">
    <property type="entry name" value="Ub_ligase/GEF_domain"/>
</dbReference>
<dbReference type="STRING" id="675120.N1Q347"/>
<keyword evidence="1" id="KW-0677">Repeat</keyword>
<reference evidence="3 4" key="2">
    <citation type="journal article" date="2012" name="PLoS Pathog.">
        <title>Diverse lifestyles and strategies of plant pathogenesis encoded in the genomes of eighteen Dothideomycetes fungi.</title>
        <authorList>
            <person name="Ohm R.A."/>
            <person name="Feau N."/>
            <person name="Henrissat B."/>
            <person name="Schoch C.L."/>
            <person name="Horwitz B.A."/>
            <person name="Barry K.W."/>
            <person name="Condon B.J."/>
            <person name="Copeland A.C."/>
            <person name="Dhillon B."/>
            <person name="Glaser F."/>
            <person name="Hesse C.N."/>
            <person name="Kosti I."/>
            <person name="LaButti K."/>
            <person name="Lindquist E.A."/>
            <person name="Lucas S."/>
            <person name="Salamov A.A."/>
            <person name="Bradshaw R.E."/>
            <person name="Ciuffetti L."/>
            <person name="Hamelin R.C."/>
            <person name="Kema G.H.J."/>
            <person name="Lawrence C."/>
            <person name="Scott J.A."/>
            <person name="Spatafora J.W."/>
            <person name="Turgeon B.G."/>
            <person name="de Wit P.J.G.M."/>
            <person name="Zhong S."/>
            <person name="Goodwin S.B."/>
            <person name="Grigoriev I.V."/>
        </authorList>
    </citation>
    <scope>NUCLEOTIDE SEQUENCE [LARGE SCALE GENOMIC DNA]</scope>
    <source>
        <strain evidence="4">NZE10 / CBS 128990</strain>
    </source>
</reference>
<dbReference type="eggNOG" id="KOG1426">
    <property type="taxonomic scope" value="Eukaryota"/>
</dbReference>
<evidence type="ECO:0008006" key="5">
    <source>
        <dbReference type="Google" id="ProtNLM"/>
    </source>
</evidence>
<dbReference type="Gene3D" id="2.130.10.30">
    <property type="entry name" value="Regulator of chromosome condensation 1/beta-lactamase-inhibitor protein II"/>
    <property type="match status" value="1"/>
</dbReference>
<evidence type="ECO:0000256" key="1">
    <source>
        <dbReference type="ARBA" id="ARBA00022737"/>
    </source>
</evidence>
<sequence>MRLHPLTGIADGLPLYISAVDDLKSALKSPIQYHTRTAYICFAKSQRAHPTAALGTDRMDQTNMHGGQNATTTGRSRHLMAAGCNAHHQLRDRDGDIRSFSKLDVHSGSATATILFSGWSTTVIQAGQVFSMGNQHYQPTCSAPPTFSGLQLRSAFGDQNGLLGCLDDHGRLYFVNEPRETDTHLPLVCKSEQSSPLIGNVALAQNGRIALSLKQAPNGGLCHIVEFEDLDSLKGWFEDPSAEQNYPPSHHMLPGRLKQMVAATGHFVLLMESGEVYTWGDARYQSLARPVTGIDSSPAASPGIVEALGGLHISKVAAGGWLGAALSRDGTLYIWGSTTPAAPGTVDALESADPSEVALVELPHRGGEAPDVLDMALGDNHAAVIAEDRRVYVVGDNRHGQLGLESDQSWYSSWEVARHWVGGELSGAESVCAGPQTTFVNIIQDD</sequence>
<gene>
    <name evidence="3" type="ORF">DOTSEDRAFT_67971</name>
</gene>
<evidence type="ECO:0000256" key="2">
    <source>
        <dbReference type="PROSITE-ProRule" id="PRU00235"/>
    </source>
</evidence>
<dbReference type="PANTHER" id="PTHR22870">
    <property type="entry name" value="REGULATOR OF CHROMOSOME CONDENSATION"/>
    <property type="match status" value="1"/>
</dbReference>
<evidence type="ECO:0000313" key="4">
    <source>
        <dbReference type="Proteomes" id="UP000016933"/>
    </source>
</evidence>
<protein>
    <recommendedName>
        <fullName evidence="5">RCC1/BLIP-II protein</fullName>
    </recommendedName>
</protein>
<dbReference type="Proteomes" id="UP000016933">
    <property type="component" value="Unassembled WGS sequence"/>
</dbReference>
<proteinExistence type="predicted"/>
<dbReference type="InterPro" id="IPR009091">
    <property type="entry name" value="RCC1/BLIP-II"/>
</dbReference>
<dbReference type="SUPFAM" id="SSF50985">
    <property type="entry name" value="RCC1/BLIP-II"/>
    <property type="match status" value="1"/>
</dbReference>